<dbReference type="OrthoDB" id="3695911at2"/>
<dbReference type="AlphaFoldDB" id="A0A1G6P7K4"/>
<sequence>MTSGPVVDRLRDTARLVGGPVWRRLRPRIEAIAREQIAPVAHDAGRRNDELAHELTALRDTVRDDLMGRVEALDHRLGEVGAAVDWLGNEQRRMAPQLAALESRLAELEHRAGRAIPSMDADPPELGSGLDSGLDSVLSLVEEIRMEHARVRARLGLVARYEERIARLEDAAAG</sequence>
<evidence type="ECO:0000313" key="2">
    <source>
        <dbReference type="Proteomes" id="UP000199501"/>
    </source>
</evidence>
<organism evidence="1 2">
    <name type="scientific">Actinokineospora iranica</name>
    <dbReference type="NCBI Taxonomy" id="1271860"/>
    <lineage>
        <taxon>Bacteria</taxon>
        <taxon>Bacillati</taxon>
        <taxon>Actinomycetota</taxon>
        <taxon>Actinomycetes</taxon>
        <taxon>Pseudonocardiales</taxon>
        <taxon>Pseudonocardiaceae</taxon>
        <taxon>Actinokineospora</taxon>
    </lineage>
</organism>
<gene>
    <name evidence="1" type="ORF">SAMN05216174_104151</name>
</gene>
<reference evidence="2" key="1">
    <citation type="submission" date="2016-10" db="EMBL/GenBank/DDBJ databases">
        <authorList>
            <person name="Varghese N."/>
            <person name="Submissions S."/>
        </authorList>
    </citation>
    <scope>NUCLEOTIDE SEQUENCE [LARGE SCALE GENOMIC DNA]</scope>
    <source>
        <strain evidence="2">IBRC-M 10403</strain>
    </source>
</reference>
<accession>A0A1G6P7K4</accession>
<keyword evidence="2" id="KW-1185">Reference proteome</keyword>
<evidence type="ECO:0000313" key="1">
    <source>
        <dbReference type="EMBL" id="SDC75978.1"/>
    </source>
</evidence>
<dbReference type="EMBL" id="FMZZ01000004">
    <property type="protein sequence ID" value="SDC75978.1"/>
    <property type="molecule type" value="Genomic_DNA"/>
</dbReference>
<dbReference type="Proteomes" id="UP000199501">
    <property type="component" value="Unassembled WGS sequence"/>
</dbReference>
<proteinExistence type="predicted"/>
<protein>
    <submittedName>
        <fullName evidence="1">Uncharacterized protein</fullName>
    </submittedName>
</protein>
<dbReference type="Gene3D" id="1.20.1270.70">
    <property type="entry name" value="Designed single chain three-helix bundle"/>
    <property type="match status" value="1"/>
</dbReference>
<dbReference type="RefSeq" id="WP_139190602.1">
    <property type="nucleotide sequence ID" value="NZ_FMZZ01000004.1"/>
</dbReference>
<name>A0A1G6P7K4_9PSEU</name>
<dbReference type="STRING" id="1271860.SAMN05216174_104151"/>